<comment type="caution">
    <text evidence="2">The sequence shown here is derived from an EMBL/GenBank/DDBJ whole genome shotgun (WGS) entry which is preliminary data.</text>
</comment>
<keyword evidence="3" id="KW-1185">Reference proteome</keyword>
<accession>A0A840RIK7</accession>
<keyword evidence="1" id="KW-0472">Membrane</keyword>
<feature type="transmembrane region" description="Helical" evidence="1">
    <location>
        <begin position="294"/>
        <end position="317"/>
    </location>
</feature>
<protein>
    <submittedName>
        <fullName evidence="2">Uncharacterized protein</fullName>
    </submittedName>
</protein>
<feature type="transmembrane region" description="Helical" evidence="1">
    <location>
        <begin position="362"/>
        <end position="379"/>
    </location>
</feature>
<keyword evidence="1" id="KW-0812">Transmembrane</keyword>
<gene>
    <name evidence="2" type="ORF">HNQ50_003099</name>
</gene>
<dbReference type="AlphaFoldDB" id="A0A840RIK7"/>
<sequence>MSRIQRVLTTLVALYLATPVVLFLLTWLQPAWGLPLGALTVLGSWLAWRNASPDHVFGQPGEPGFTHLQWLAIVLVALIWSALGGAGHLFYANYFDWHVRDALLMDLARHLGPIGFKLSSQNAVWLLRCPLGYFLVPALAAKLWGEQLGQLFLLAWTFLGVFLFLSLAASLRSGWRHVTLTLLILPLFGGMDWLGGWILAHPLPLFSTVHLQWWAGLFQYSSASTQLFWVPNHALPGWLLAACLYLHWHNPKAIRTIPWWIAVMPLWSPLTTIGVIPLLAVWFFKHVRHNQATLFAGAGVALCLLPPAILCAAYLTMDSAGVPSNWTMQALPFAQWLRLYGAFISLEFGILWVLLLRTRREALLLTSGIILLVLPLYRLGLANDLAMRASIAPLIILALYAVERLGNSTANGVAHKKGHHLLIAVLCLGAITGLHEIARALVLPRWNSPPYANTFVETSGVAHYFARIDNGFLSTKLAPGTIIQLQIQPVNAAKAAAH</sequence>
<evidence type="ECO:0000256" key="1">
    <source>
        <dbReference type="SAM" id="Phobius"/>
    </source>
</evidence>
<feature type="transmembrane region" description="Helical" evidence="1">
    <location>
        <begin position="183"/>
        <end position="206"/>
    </location>
</feature>
<evidence type="ECO:0000313" key="3">
    <source>
        <dbReference type="Proteomes" id="UP000543030"/>
    </source>
</evidence>
<name>A0A840RIK7_9NEIS</name>
<dbReference type="Proteomes" id="UP000543030">
    <property type="component" value="Unassembled WGS sequence"/>
</dbReference>
<feature type="transmembrane region" description="Helical" evidence="1">
    <location>
        <begin position="385"/>
        <end position="402"/>
    </location>
</feature>
<feature type="transmembrane region" description="Helical" evidence="1">
    <location>
        <begin position="337"/>
        <end position="355"/>
    </location>
</feature>
<evidence type="ECO:0000313" key="2">
    <source>
        <dbReference type="EMBL" id="MBB5192358.1"/>
    </source>
</evidence>
<feature type="transmembrane region" description="Helical" evidence="1">
    <location>
        <begin position="68"/>
        <end position="91"/>
    </location>
</feature>
<feature type="transmembrane region" description="Helical" evidence="1">
    <location>
        <begin position="151"/>
        <end position="171"/>
    </location>
</feature>
<keyword evidence="1" id="KW-1133">Transmembrane helix</keyword>
<reference evidence="2 3" key="1">
    <citation type="submission" date="2020-08" db="EMBL/GenBank/DDBJ databases">
        <title>Genomic Encyclopedia of Type Strains, Phase IV (KMG-IV): sequencing the most valuable type-strain genomes for metagenomic binning, comparative biology and taxonomic classification.</title>
        <authorList>
            <person name="Goeker M."/>
        </authorList>
    </citation>
    <scope>NUCLEOTIDE SEQUENCE [LARGE SCALE GENOMIC DNA]</scope>
    <source>
        <strain evidence="2 3">DSM 18233</strain>
    </source>
</reference>
<dbReference type="EMBL" id="JACHHN010000006">
    <property type="protein sequence ID" value="MBB5192358.1"/>
    <property type="molecule type" value="Genomic_DNA"/>
</dbReference>
<feature type="transmembrane region" description="Helical" evidence="1">
    <location>
        <begin position="125"/>
        <end position="144"/>
    </location>
</feature>
<organism evidence="2 3">
    <name type="scientific">Silvimonas terrae</name>
    <dbReference type="NCBI Taxonomy" id="300266"/>
    <lineage>
        <taxon>Bacteria</taxon>
        <taxon>Pseudomonadati</taxon>
        <taxon>Pseudomonadota</taxon>
        <taxon>Betaproteobacteria</taxon>
        <taxon>Neisseriales</taxon>
        <taxon>Chitinibacteraceae</taxon>
        <taxon>Silvimonas</taxon>
    </lineage>
</organism>
<proteinExistence type="predicted"/>
<feature type="transmembrane region" description="Helical" evidence="1">
    <location>
        <begin position="422"/>
        <end position="442"/>
    </location>
</feature>
<feature type="transmembrane region" description="Helical" evidence="1">
    <location>
        <begin position="7"/>
        <end position="25"/>
    </location>
</feature>
<feature type="transmembrane region" description="Helical" evidence="1">
    <location>
        <begin position="259"/>
        <end position="282"/>
    </location>
</feature>
<dbReference type="RefSeq" id="WP_184102028.1">
    <property type="nucleotide sequence ID" value="NZ_JACHHN010000006.1"/>
</dbReference>